<evidence type="ECO:0000256" key="3">
    <source>
        <dbReference type="ARBA" id="ARBA00022475"/>
    </source>
</evidence>
<dbReference type="Gene3D" id="1.20.1250.20">
    <property type="entry name" value="MFS general substrate transporter like domains"/>
    <property type="match status" value="1"/>
</dbReference>
<name>A0A9W6SJK5_9ACTN</name>
<dbReference type="InterPro" id="IPR001958">
    <property type="entry name" value="Tet-R_TetA/multi-R_MdtG-like"/>
</dbReference>
<evidence type="ECO:0000313" key="10">
    <source>
        <dbReference type="Proteomes" id="UP001165079"/>
    </source>
</evidence>
<feature type="transmembrane region" description="Helical" evidence="7">
    <location>
        <begin position="282"/>
        <end position="307"/>
    </location>
</feature>
<protein>
    <submittedName>
        <fullName evidence="9">Actinorhodin transporter</fullName>
    </submittedName>
</protein>
<dbReference type="AlphaFoldDB" id="A0A9W6SJK5"/>
<comment type="caution">
    <text evidence="9">The sequence shown here is derived from an EMBL/GenBank/DDBJ whole genome shotgun (WGS) entry which is preliminary data.</text>
</comment>
<dbReference type="InterPro" id="IPR036259">
    <property type="entry name" value="MFS_trans_sf"/>
</dbReference>
<accession>A0A9W6SJK5</accession>
<feature type="transmembrane region" description="Helical" evidence="7">
    <location>
        <begin position="90"/>
        <end position="108"/>
    </location>
</feature>
<gene>
    <name evidence="9" type="primary">actII-2</name>
    <name evidence="9" type="ORF">Afil01_06280</name>
</gene>
<feature type="transmembrane region" description="Helical" evidence="7">
    <location>
        <begin position="21"/>
        <end position="41"/>
    </location>
</feature>
<dbReference type="GO" id="GO:0022857">
    <property type="term" value="F:transmembrane transporter activity"/>
    <property type="evidence" value="ECO:0007669"/>
    <property type="project" value="InterPro"/>
</dbReference>
<dbReference type="RefSeq" id="WP_285661045.1">
    <property type="nucleotide sequence ID" value="NZ_BSTX01000001.1"/>
</dbReference>
<keyword evidence="2" id="KW-0813">Transport</keyword>
<feature type="transmembrane region" description="Helical" evidence="7">
    <location>
        <begin position="379"/>
        <end position="402"/>
    </location>
</feature>
<feature type="transmembrane region" description="Helical" evidence="7">
    <location>
        <begin position="61"/>
        <end position="78"/>
    </location>
</feature>
<dbReference type="PROSITE" id="PS50850">
    <property type="entry name" value="MFS"/>
    <property type="match status" value="1"/>
</dbReference>
<keyword evidence="10" id="KW-1185">Reference proteome</keyword>
<evidence type="ECO:0000313" key="9">
    <source>
        <dbReference type="EMBL" id="GLZ75821.1"/>
    </source>
</evidence>
<keyword evidence="3" id="KW-1003">Cell membrane</keyword>
<reference evidence="9" key="1">
    <citation type="submission" date="2023-03" db="EMBL/GenBank/DDBJ databases">
        <title>Actinorhabdospora filicis NBRC 111898.</title>
        <authorList>
            <person name="Ichikawa N."/>
            <person name="Sato H."/>
            <person name="Tonouchi N."/>
        </authorList>
    </citation>
    <scope>NUCLEOTIDE SEQUENCE</scope>
    <source>
        <strain evidence="9">NBRC 111898</strain>
    </source>
</reference>
<dbReference type="PRINTS" id="PR01035">
    <property type="entry name" value="TCRTETA"/>
</dbReference>
<keyword evidence="5 7" id="KW-1133">Transmembrane helix</keyword>
<dbReference type="Gene3D" id="1.20.1720.10">
    <property type="entry name" value="Multidrug resistance protein D"/>
    <property type="match status" value="1"/>
</dbReference>
<organism evidence="9 10">
    <name type="scientific">Actinorhabdospora filicis</name>
    <dbReference type="NCBI Taxonomy" id="1785913"/>
    <lineage>
        <taxon>Bacteria</taxon>
        <taxon>Bacillati</taxon>
        <taxon>Actinomycetota</taxon>
        <taxon>Actinomycetes</taxon>
        <taxon>Micromonosporales</taxon>
        <taxon>Micromonosporaceae</taxon>
        <taxon>Actinorhabdospora</taxon>
    </lineage>
</organism>
<dbReference type="SUPFAM" id="SSF103473">
    <property type="entry name" value="MFS general substrate transporter"/>
    <property type="match status" value="1"/>
</dbReference>
<feature type="transmembrane region" description="Helical" evidence="7">
    <location>
        <begin position="348"/>
        <end position="367"/>
    </location>
</feature>
<dbReference type="InterPro" id="IPR020846">
    <property type="entry name" value="MFS_dom"/>
</dbReference>
<feature type="transmembrane region" description="Helical" evidence="7">
    <location>
        <begin position="212"/>
        <end position="229"/>
    </location>
</feature>
<dbReference type="NCBIfam" id="TIGR00711">
    <property type="entry name" value="efflux_EmrB"/>
    <property type="match status" value="1"/>
</dbReference>
<dbReference type="GO" id="GO:0005886">
    <property type="term" value="C:plasma membrane"/>
    <property type="evidence" value="ECO:0007669"/>
    <property type="project" value="UniProtKB-SubCell"/>
</dbReference>
<evidence type="ECO:0000256" key="2">
    <source>
        <dbReference type="ARBA" id="ARBA00022448"/>
    </source>
</evidence>
<evidence type="ECO:0000256" key="7">
    <source>
        <dbReference type="SAM" id="Phobius"/>
    </source>
</evidence>
<dbReference type="EMBL" id="BSTX01000001">
    <property type="protein sequence ID" value="GLZ75821.1"/>
    <property type="molecule type" value="Genomic_DNA"/>
</dbReference>
<feature type="transmembrane region" description="Helical" evidence="7">
    <location>
        <begin position="241"/>
        <end position="261"/>
    </location>
</feature>
<dbReference type="InterPro" id="IPR004638">
    <property type="entry name" value="EmrB-like"/>
</dbReference>
<dbReference type="Pfam" id="PF07690">
    <property type="entry name" value="MFS_1"/>
    <property type="match status" value="1"/>
</dbReference>
<dbReference type="Proteomes" id="UP001165079">
    <property type="component" value="Unassembled WGS sequence"/>
</dbReference>
<dbReference type="InterPro" id="IPR011701">
    <property type="entry name" value="MFS"/>
</dbReference>
<feature type="transmembrane region" description="Helical" evidence="7">
    <location>
        <begin position="319"/>
        <end position="341"/>
    </location>
</feature>
<evidence type="ECO:0000256" key="5">
    <source>
        <dbReference type="ARBA" id="ARBA00022989"/>
    </source>
</evidence>
<feature type="transmembrane region" description="Helical" evidence="7">
    <location>
        <begin position="147"/>
        <end position="169"/>
    </location>
</feature>
<keyword evidence="4 7" id="KW-0812">Transmembrane</keyword>
<feature type="transmembrane region" description="Helical" evidence="7">
    <location>
        <begin position="114"/>
        <end position="135"/>
    </location>
</feature>
<evidence type="ECO:0000256" key="4">
    <source>
        <dbReference type="ARBA" id="ARBA00022692"/>
    </source>
</evidence>
<feature type="domain" description="Major facilitator superfamily (MFS) profile" evidence="8">
    <location>
        <begin position="23"/>
        <end position="478"/>
    </location>
</feature>
<feature type="transmembrane region" description="Helical" evidence="7">
    <location>
        <begin position="423"/>
        <end position="443"/>
    </location>
</feature>
<dbReference type="PANTHER" id="PTHR42718">
    <property type="entry name" value="MAJOR FACILITATOR SUPERFAMILY MULTIDRUG TRANSPORTER MFSC"/>
    <property type="match status" value="1"/>
</dbReference>
<comment type="subcellular location">
    <subcellularLocation>
        <location evidence="1">Cell membrane</location>
        <topology evidence="1">Multi-pass membrane protein</topology>
    </subcellularLocation>
</comment>
<evidence type="ECO:0000256" key="1">
    <source>
        <dbReference type="ARBA" id="ARBA00004651"/>
    </source>
</evidence>
<evidence type="ECO:0000256" key="6">
    <source>
        <dbReference type="ARBA" id="ARBA00023136"/>
    </source>
</evidence>
<sequence>MSVAAEETRAPETAPAHRLRWAALAVLLIAEIMDLLDGTIVNVAGPSIREGVGGGLSTLQWVMAAYSLALAVGLMIGGRLGDILGRKRMFIIGAAGFTAASALCAIAQGPATLIGARLLQGLLGAIMIPQGMGLIRHMFKGKELAAAFGVFGPAMGLAAMAGPLLGGWLVDADLFGTGWRAIFLINLPLGLAVILAGLKLLPEAKLPDSPRLDVLGAILASAGAFLAVYPLVQGREEDWPAWTWISLAASVVVFALLALHQRHRVTKGRDPLIEPGIFRSRAFVSGVLVTTVFFGAMIGVMLVFNLFAQMSLGFDAFDAGLSLAPWSLGTALGAIAGGGLAAKVGRPVLHVGLLVMIGGMLLLWNTLGNLPADPSPWTFALGTGVSGIGMGMVFAPLFSIVLNAVGDREIGSASGVLTSIQQFGGAAGAAGIGTLFFELIGPMDTPSYVPAVRDTMLVCAALLGLVFLLGFLLPRKARADVH</sequence>
<dbReference type="CDD" id="cd17321">
    <property type="entry name" value="MFS_MMR_MDR_like"/>
    <property type="match status" value="1"/>
</dbReference>
<feature type="transmembrane region" description="Helical" evidence="7">
    <location>
        <begin position="455"/>
        <end position="473"/>
    </location>
</feature>
<dbReference type="PANTHER" id="PTHR42718:SF39">
    <property type="entry name" value="ACTINORHODIN TRANSPORTER-RELATED"/>
    <property type="match status" value="1"/>
</dbReference>
<keyword evidence="6 7" id="KW-0472">Membrane</keyword>
<proteinExistence type="predicted"/>
<evidence type="ECO:0000259" key="8">
    <source>
        <dbReference type="PROSITE" id="PS50850"/>
    </source>
</evidence>
<feature type="transmembrane region" description="Helical" evidence="7">
    <location>
        <begin position="181"/>
        <end position="200"/>
    </location>
</feature>